<reference evidence="2 3" key="1">
    <citation type="submission" date="2014-11" db="EMBL/GenBank/DDBJ databases">
        <title>Draft Genome Sequence of Brevibacterium linens AE038-8.</title>
        <authorList>
            <person name="Maizel D."/>
            <person name="Utturkar S.M."/>
            <person name="Brown S.D."/>
            <person name="Ferrero M."/>
            <person name="Rosen B.P."/>
        </authorList>
    </citation>
    <scope>NUCLEOTIDE SEQUENCE [LARGE SCALE GENOMIC DNA]</scope>
    <source>
        <strain evidence="2 3">AE038-8</strain>
    </source>
</reference>
<gene>
    <name evidence="2" type="ORF">AE0388_2795</name>
</gene>
<evidence type="ECO:0000313" key="2">
    <source>
        <dbReference type="EMBL" id="KHS50723.1"/>
    </source>
</evidence>
<evidence type="ECO:0000313" key="3">
    <source>
        <dbReference type="Proteomes" id="UP000031488"/>
    </source>
</evidence>
<evidence type="ECO:0000259" key="1">
    <source>
        <dbReference type="Pfam" id="PF05899"/>
    </source>
</evidence>
<keyword evidence="3" id="KW-1185">Reference proteome</keyword>
<dbReference type="EMBL" id="JTJZ01000022">
    <property type="protein sequence ID" value="KHS50723.1"/>
    <property type="molecule type" value="Genomic_DNA"/>
</dbReference>
<dbReference type="Proteomes" id="UP000031488">
    <property type="component" value="Unassembled WGS sequence"/>
</dbReference>
<dbReference type="InterPro" id="IPR014710">
    <property type="entry name" value="RmlC-like_jellyroll"/>
</dbReference>
<dbReference type="SUPFAM" id="SSF51182">
    <property type="entry name" value="RmlC-like cupins"/>
    <property type="match status" value="1"/>
</dbReference>
<protein>
    <recommendedName>
        <fullName evidence="1">(S)-ureidoglycine aminohydrolase cupin domain-containing protein</fullName>
    </recommendedName>
</protein>
<dbReference type="InterPro" id="IPR008579">
    <property type="entry name" value="UGlyAH_Cupin_dom"/>
</dbReference>
<comment type="caution">
    <text evidence="2">The sequence shown here is derived from an EMBL/GenBank/DDBJ whole genome shotgun (WGS) entry which is preliminary data.</text>
</comment>
<dbReference type="PATRIC" id="fig|1703.6.peg.2743"/>
<sequence length="187" mass="20454">MRVVNAYGISSISRQERSKWLSPNLLTAGIADERFRIRELFAHLNLAGYTDRMSAMEPIDISEFPLDHEPIEAWQAIDAAASARESEVAASAGEPSAPVTTGYAEFGTIAGADYGLWEMSAGAMRDVEGEEVFLVVSGTGRIEVDEPSQPDVVLAPGMLVRLEDGMKTRWFIDEAPLRKLFIAPHAD</sequence>
<dbReference type="Pfam" id="PF05899">
    <property type="entry name" value="Cupin_3"/>
    <property type="match status" value="1"/>
</dbReference>
<feature type="domain" description="(S)-ureidoglycine aminohydrolase cupin" evidence="1">
    <location>
        <begin position="114"/>
        <end position="180"/>
    </location>
</feature>
<organism evidence="2 3">
    <name type="scientific">Brevibacterium linens</name>
    <dbReference type="NCBI Taxonomy" id="1703"/>
    <lineage>
        <taxon>Bacteria</taxon>
        <taxon>Bacillati</taxon>
        <taxon>Actinomycetota</taxon>
        <taxon>Actinomycetes</taxon>
        <taxon>Micrococcales</taxon>
        <taxon>Brevibacteriaceae</taxon>
        <taxon>Brevibacterium</taxon>
    </lineage>
</organism>
<proteinExistence type="predicted"/>
<accession>A0A0B9A5N0</accession>
<dbReference type="InterPro" id="IPR011051">
    <property type="entry name" value="RmlC_Cupin_sf"/>
</dbReference>
<dbReference type="AlphaFoldDB" id="A0A0B9A5N0"/>
<name>A0A0B9A5N0_BRELN</name>
<dbReference type="Gene3D" id="2.60.120.10">
    <property type="entry name" value="Jelly Rolls"/>
    <property type="match status" value="1"/>
</dbReference>